<reference evidence="2 3" key="1">
    <citation type="journal article" date="2019" name="Syst. Appl. Microbiol.">
        <title>New species of pathogenic Pseudomonas isolated from citrus in Tunisia: Proposal of Pseudomonas kairouanensis sp. nov. and Pseudomonas nabeulensis sp. nov.</title>
        <authorList>
            <person name="Oueslati M."/>
            <person name="Mulet M."/>
            <person name="Gomila M."/>
            <person name="Berge O."/>
            <person name="Hajlaoui M.R."/>
            <person name="Lalucat J."/>
            <person name="Sadfi-Zouaoui N."/>
            <person name="Garcia-Valdes E."/>
        </authorList>
    </citation>
    <scope>NUCLEOTIDE SEQUENCE [LARGE SCALE GENOMIC DNA]</scope>
    <source>
        <strain evidence="2 3">E10B</strain>
    </source>
</reference>
<dbReference type="AlphaFoldDB" id="A0A4Z0BDQ4"/>
<dbReference type="Proteomes" id="UP000297734">
    <property type="component" value="Unassembled WGS sequence"/>
</dbReference>
<proteinExistence type="predicted"/>
<feature type="compositionally biased region" description="Basic residues" evidence="1">
    <location>
        <begin position="44"/>
        <end position="53"/>
    </location>
</feature>
<evidence type="ECO:0000313" key="2">
    <source>
        <dbReference type="EMBL" id="TFY96068.1"/>
    </source>
</evidence>
<accession>A0A4Z0BDQ4</accession>
<evidence type="ECO:0000256" key="1">
    <source>
        <dbReference type="SAM" id="MobiDB-lite"/>
    </source>
</evidence>
<dbReference type="RefSeq" id="WP_167497925.1">
    <property type="nucleotide sequence ID" value="NZ_QUZT01000001.1"/>
</dbReference>
<feature type="region of interest" description="Disordered" evidence="1">
    <location>
        <begin position="1"/>
        <end position="70"/>
    </location>
</feature>
<gene>
    <name evidence="2" type="ORF">DYL61_01180</name>
</gene>
<keyword evidence="3" id="KW-1185">Reference proteome</keyword>
<evidence type="ECO:0000313" key="3">
    <source>
        <dbReference type="Proteomes" id="UP000297734"/>
    </source>
</evidence>
<dbReference type="EMBL" id="QUZT01000001">
    <property type="protein sequence ID" value="TFY96068.1"/>
    <property type="molecule type" value="Genomic_DNA"/>
</dbReference>
<comment type="caution">
    <text evidence="2">The sequence shown here is derived from an EMBL/GenBank/DDBJ whole genome shotgun (WGS) entry which is preliminary data.</text>
</comment>
<organism evidence="2 3">
    <name type="scientific">Pseudomonas nabeulensis</name>
    <dbReference type="NCBI Taxonomy" id="2293833"/>
    <lineage>
        <taxon>Bacteria</taxon>
        <taxon>Pseudomonadati</taxon>
        <taxon>Pseudomonadota</taxon>
        <taxon>Gammaproteobacteria</taxon>
        <taxon>Pseudomonadales</taxon>
        <taxon>Pseudomonadaceae</taxon>
        <taxon>Pseudomonas</taxon>
    </lineage>
</organism>
<feature type="compositionally biased region" description="Polar residues" evidence="1">
    <location>
        <begin position="28"/>
        <end position="38"/>
    </location>
</feature>
<sequence length="690" mass="73927">MMLEVPNTDGLMSVSETDELSKLPESTKMASLKNTNSPKEPKAGKKAKKKAKTAVRSVLTEPRSTRRAPRAGSLAAIDVLNALPDVPGGQPGLMSIETLYLVGLRIEIPRWSPGGGGPFARYGLEIRINNSLVGPREDLGPNLNAPELVWPRPYTFNQAQLGDHGLKNLTYEVFHGTTSDSSLRAAVVTVDRYDTHARIRPARATLPAWVVNGKVTVELLDVSTNLLTVTCSPRFDPQVGDRLSIFWHYTDPTPIATVTDLPVNNSPVSVTLDKADILAMESGVYQLAYIYYDRAGNETTFPPYLTEITLTREPSPANLQPPVVPEAPLDREDAQLNRAYVRITGYDNVEIGQQIVVNFNGRMIYATVNNLTFPKDIPIPWADLASGGEDAPYTAMVFYAIIANGTASPTSSSISVPVDLTAPGLTPDPGGPGPVNPNLGRLTITSAGGLTNEIGPGDTGNATATFAVYTGAVAGDRIQIYWKGIPALTPPYTVTVADETAPQFSIPVPASVIALGGDGVHDVLYSLNNGTNNNFIDSLPTPVDVKPSPLVDLELLQYPDAQGTGADEDPFFINCDNGITSGIKTKIISPGKLKAGDQVTLVWVIYGPDDFYSSVVVLEHEFPPVTVTLDHFSGHPGEIFTVPFATYISPVTQGRVEAYYKVLRPSGAPGESEPSLLYVSRYLLGGGVCG</sequence>
<name>A0A4Z0BDQ4_9PSED</name>
<protein>
    <submittedName>
        <fullName evidence="2">Uncharacterized protein</fullName>
    </submittedName>
</protein>